<dbReference type="AlphaFoldDB" id="A0A7K2IQU0"/>
<name>A0A7K2IQU0_9ACTN</name>
<reference evidence="3 4" key="1">
    <citation type="journal article" date="2019" name="Nat. Commun.">
        <title>The antimicrobial potential of Streptomyces from insect microbiomes.</title>
        <authorList>
            <person name="Chevrette M.G."/>
            <person name="Carlson C.M."/>
            <person name="Ortega H.E."/>
            <person name="Thomas C."/>
            <person name="Ananiev G.E."/>
            <person name="Barns K.J."/>
            <person name="Book A.J."/>
            <person name="Cagnazzo J."/>
            <person name="Carlos C."/>
            <person name="Flanigan W."/>
            <person name="Grubbs K.J."/>
            <person name="Horn H.A."/>
            <person name="Hoffmann F.M."/>
            <person name="Klassen J.L."/>
            <person name="Knack J.J."/>
            <person name="Lewin G.R."/>
            <person name="McDonald B.R."/>
            <person name="Muller L."/>
            <person name="Melo W.G.P."/>
            <person name="Pinto-Tomas A.A."/>
            <person name="Schmitz A."/>
            <person name="Wendt-Pienkowski E."/>
            <person name="Wildman S."/>
            <person name="Zhao M."/>
            <person name="Zhang F."/>
            <person name="Bugni T.S."/>
            <person name="Andes D.R."/>
            <person name="Pupo M.T."/>
            <person name="Currie C.R."/>
        </authorList>
    </citation>
    <scope>NUCLEOTIDE SEQUENCE [LARGE SCALE GENOMIC DNA]</scope>
    <source>
        <strain evidence="3 4">SID5840</strain>
    </source>
</reference>
<accession>A0A7K2IQU0</accession>
<evidence type="ECO:0000256" key="1">
    <source>
        <dbReference type="SAM" id="MobiDB-lite"/>
    </source>
</evidence>
<feature type="region of interest" description="Disordered" evidence="1">
    <location>
        <begin position="48"/>
        <end position="112"/>
    </location>
</feature>
<proteinExistence type="predicted"/>
<sequence length="112" mass="13002">MICPKCQSPMRTFDRQGVHIDRCDGCQGIFLDRGELERIVTAEQRHYGMAPTDPHMPPPADPYAPQGGRRPYPDSPRGYRGYGDSPRPYRGYDDSPRPYRRRRKGFLEQLFD</sequence>
<dbReference type="Proteomes" id="UP000467124">
    <property type="component" value="Unassembled WGS sequence"/>
</dbReference>
<organism evidence="3 4">
    <name type="scientific">Nocardiopsis alba</name>
    <dbReference type="NCBI Taxonomy" id="53437"/>
    <lineage>
        <taxon>Bacteria</taxon>
        <taxon>Bacillati</taxon>
        <taxon>Actinomycetota</taxon>
        <taxon>Actinomycetes</taxon>
        <taxon>Streptosporangiales</taxon>
        <taxon>Nocardiopsidaceae</taxon>
        <taxon>Nocardiopsis</taxon>
    </lineage>
</organism>
<evidence type="ECO:0000313" key="3">
    <source>
        <dbReference type="EMBL" id="MYR32155.1"/>
    </source>
</evidence>
<evidence type="ECO:0000259" key="2">
    <source>
        <dbReference type="Pfam" id="PF13453"/>
    </source>
</evidence>
<dbReference type="Pfam" id="PF13453">
    <property type="entry name" value="Zn_ribbon_TFIIB"/>
    <property type="match status" value="1"/>
</dbReference>
<gene>
    <name evidence="3" type="ORF">GTW20_07705</name>
</gene>
<protein>
    <submittedName>
        <fullName evidence="3">Transcriptional regulator</fullName>
    </submittedName>
</protein>
<comment type="caution">
    <text evidence="3">The sequence shown here is derived from an EMBL/GenBank/DDBJ whole genome shotgun (WGS) entry which is preliminary data.</text>
</comment>
<dbReference type="InterPro" id="IPR027392">
    <property type="entry name" value="TF_Znf"/>
</dbReference>
<dbReference type="EMBL" id="WWHY01000001">
    <property type="protein sequence ID" value="MYR32155.1"/>
    <property type="molecule type" value="Genomic_DNA"/>
</dbReference>
<feature type="domain" description="Transcription factor zinc-finger" evidence="2">
    <location>
        <begin position="2"/>
        <end position="40"/>
    </location>
</feature>
<evidence type="ECO:0000313" key="4">
    <source>
        <dbReference type="Proteomes" id="UP000467124"/>
    </source>
</evidence>